<keyword evidence="4" id="KW-1185">Reference proteome</keyword>
<dbReference type="VEuPathDB" id="VectorBase:ISCI020719"/>
<dbReference type="PaxDb" id="6945-B7Q3J5"/>
<sequence>MTPPSEAPGRGAGPSRGPPHAVWDAATRGLDLRGVPGGLRRTSPPSPRETPGSVPSRSRDLRDAATREVPSRGPRKSERPDHLAPCKTSEARRPHAAPPTGSSGPPRFTGALAEARPRSAAVRVCLRVRAAAPPG</sequence>
<dbReference type="Proteomes" id="UP000001555">
    <property type="component" value="Unassembled WGS sequence"/>
</dbReference>
<accession>B7Q3J5</accession>
<reference evidence="2 4" key="1">
    <citation type="submission" date="2008-03" db="EMBL/GenBank/DDBJ databases">
        <title>Annotation of Ixodes scapularis.</title>
        <authorList>
            <consortium name="Ixodes scapularis Genome Project Consortium"/>
            <person name="Caler E."/>
            <person name="Hannick L.I."/>
            <person name="Bidwell S."/>
            <person name="Joardar V."/>
            <person name="Thiagarajan M."/>
            <person name="Amedeo P."/>
            <person name="Galinsky K.J."/>
            <person name="Schobel S."/>
            <person name="Inman J."/>
            <person name="Hostetler J."/>
            <person name="Miller J."/>
            <person name="Hammond M."/>
            <person name="Megy K."/>
            <person name="Lawson D."/>
            <person name="Kodira C."/>
            <person name="Sutton G."/>
            <person name="Meyer J."/>
            <person name="Hill C.A."/>
            <person name="Birren B."/>
            <person name="Nene V."/>
            <person name="Collins F."/>
            <person name="Alarcon-Chaidez F."/>
            <person name="Wikel S."/>
            <person name="Strausberg R."/>
        </authorList>
    </citation>
    <scope>NUCLEOTIDE SEQUENCE [LARGE SCALE GENOMIC DNA]</scope>
    <source>
        <strain evidence="4">Wikel</strain>
        <strain evidence="2">Wikel colony</strain>
    </source>
</reference>
<evidence type="ECO:0000313" key="3">
    <source>
        <dbReference type="EnsemblMetazoa" id="ISCW020719-PA"/>
    </source>
</evidence>
<dbReference type="VEuPathDB" id="VectorBase:ISCW020719"/>
<dbReference type="EnsemblMetazoa" id="ISCW020719-RA">
    <property type="protein sequence ID" value="ISCW020719-PA"/>
    <property type="gene ID" value="ISCW020719"/>
</dbReference>
<protein>
    <submittedName>
        <fullName evidence="2 3">Uncharacterized protein</fullName>
    </submittedName>
</protein>
<evidence type="ECO:0000313" key="4">
    <source>
        <dbReference type="Proteomes" id="UP000001555"/>
    </source>
</evidence>
<dbReference type="EMBL" id="DS850108">
    <property type="protein sequence ID" value="EEC13417.1"/>
    <property type="molecule type" value="Genomic_DNA"/>
</dbReference>
<name>B7Q3J5_IXOSC</name>
<evidence type="ECO:0000256" key="1">
    <source>
        <dbReference type="SAM" id="MobiDB-lite"/>
    </source>
</evidence>
<gene>
    <name evidence="2" type="ORF">IscW_ISCW020719</name>
</gene>
<dbReference type="HOGENOM" id="CLU_1888054_0_0_1"/>
<dbReference type="EMBL" id="ABJB010074422">
    <property type="status" value="NOT_ANNOTATED_CDS"/>
    <property type="molecule type" value="Genomic_DNA"/>
</dbReference>
<dbReference type="InParanoid" id="B7Q3J5"/>
<dbReference type="AlphaFoldDB" id="B7Q3J5"/>
<feature type="compositionally biased region" description="Basic and acidic residues" evidence="1">
    <location>
        <begin position="57"/>
        <end position="93"/>
    </location>
</feature>
<proteinExistence type="predicted"/>
<organism>
    <name type="scientific">Ixodes scapularis</name>
    <name type="common">Black-legged tick</name>
    <name type="synonym">Deer tick</name>
    <dbReference type="NCBI Taxonomy" id="6945"/>
    <lineage>
        <taxon>Eukaryota</taxon>
        <taxon>Metazoa</taxon>
        <taxon>Ecdysozoa</taxon>
        <taxon>Arthropoda</taxon>
        <taxon>Chelicerata</taxon>
        <taxon>Arachnida</taxon>
        <taxon>Acari</taxon>
        <taxon>Parasitiformes</taxon>
        <taxon>Ixodida</taxon>
        <taxon>Ixodoidea</taxon>
        <taxon>Ixodidae</taxon>
        <taxon>Ixodinae</taxon>
        <taxon>Ixodes</taxon>
    </lineage>
</organism>
<reference evidence="3" key="2">
    <citation type="submission" date="2020-05" db="UniProtKB">
        <authorList>
            <consortium name="EnsemblMetazoa"/>
        </authorList>
    </citation>
    <scope>IDENTIFICATION</scope>
    <source>
        <strain evidence="3">wikel</strain>
    </source>
</reference>
<feature type="region of interest" description="Disordered" evidence="1">
    <location>
        <begin position="1"/>
        <end position="119"/>
    </location>
</feature>
<evidence type="ECO:0000313" key="2">
    <source>
        <dbReference type="EMBL" id="EEC13417.1"/>
    </source>
</evidence>
<feature type="compositionally biased region" description="Low complexity" evidence="1">
    <location>
        <begin position="7"/>
        <end position="19"/>
    </location>
</feature>